<proteinExistence type="inferred from homology"/>
<dbReference type="Gene3D" id="3.40.50.720">
    <property type="entry name" value="NAD(P)-binding Rossmann-like Domain"/>
    <property type="match status" value="3"/>
</dbReference>
<evidence type="ECO:0000256" key="2">
    <source>
        <dbReference type="ARBA" id="ARBA00023002"/>
    </source>
</evidence>
<accession>A0A978VC05</accession>
<keyword evidence="2" id="KW-0560">Oxidoreductase</keyword>
<reference evidence="5" key="1">
    <citation type="journal article" date="2021" name="Front. Plant Sci.">
        <title>Chromosome-Scale Genome Assembly for Chinese Sour Jujube and Insights Into Its Genome Evolution and Domestication Signature.</title>
        <authorList>
            <person name="Shen L.-Y."/>
            <person name="Luo H."/>
            <person name="Wang X.-L."/>
            <person name="Wang X.-M."/>
            <person name="Qiu X.-J."/>
            <person name="Liu H."/>
            <person name="Zhou S.-S."/>
            <person name="Jia K.-H."/>
            <person name="Nie S."/>
            <person name="Bao Y.-T."/>
            <person name="Zhang R.-G."/>
            <person name="Yun Q.-Z."/>
            <person name="Chai Y.-H."/>
            <person name="Lu J.-Y."/>
            <person name="Li Y."/>
            <person name="Zhao S.-W."/>
            <person name="Mao J.-F."/>
            <person name="Jia S.-G."/>
            <person name="Mao Y.-M."/>
        </authorList>
    </citation>
    <scope>NUCLEOTIDE SEQUENCE</scope>
    <source>
        <strain evidence="5">AT0</strain>
        <tissue evidence="5">Leaf</tissue>
    </source>
</reference>
<dbReference type="PANTHER" id="PTHR10366:SF852">
    <property type="entry name" value="CINNAMOYL-COA REDUCTASE CAD2"/>
    <property type="match status" value="1"/>
</dbReference>
<feature type="domain" description="NAD-dependent epimerase/dehydratase" evidence="4">
    <location>
        <begin position="437"/>
        <end position="557"/>
    </location>
</feature>
<dbReference type="SUPFAM" id="SSF51735">
    <property type="entry name" value="NAD(P)-binding Rossmann-fold domains"/>
    <property type="match status" value="2"/>
</dbReference>
<evidence type="ECO:0000256" key="1">
    <source>
        <dbReference type="ARBA" id="ARBA00022857"/>
    </source>
</evidence>
<evidence type="ECO:0000259" key="4">
    <source>
        <dbReference type="Pfam" id="PF01370"/>
    </source>
</evidence>
<dbReference type="InterPro" id="IPR050425">
    <property type="entry name" value="NAD(P)_dehydrat-like"/>
</dbReference>
<dbReference type="InterPro" id="IPR036291">
    <property type="entry name" value="NAD(P)-bd_dom_sf"/>
</dbReference>
<dbReference type="InterPro" id="IPR001509">
    <property type="entry name" value="Epimerase_deHydtase"/>
</dbReference>
<dbReference type="Pfam" id="PF01370">
    <property type="entry name" value="Epimerase"/>
    <property type="match status" value="2"/>
</dbReference>
<sequence>MYTKLVCLEYISNNNITNDLALPTALLSTLEILWLRDLPYWWKVHVVVVLDGQEDVSLISMYFGRTKLEFYSDLVSSDSMVRSRERIMSEGEQKVVCVTGASGYIASWVVKLLLQRGYTVKASVRNRNDPKKTEHLLSLDGAKERLHLFEANLLDEGAFDALVDGCEGIFHMASPVFFSVNDPQAELIDPAVKGTLNVLKSCAKVPSVKRVVVTSSMASVLFNGKPLNPDVVVDETWFSDLEFCVKQRLWYMVSKTLAEEAAWKFAKENRIDLVTLNPGLVIGPLLQPTINFSVEPILKLITGAQTFPNVVHRFVDVRDVAYAHIQAFEVPSANGRYCLVGRVAHFIEAVKILKELYPSLNLPEKCEDDKPLLPIYQVSKEKAKSLGVNFIPLEVSLKDTVESLKEKAKIFGTHFDKRVQYRLEQTERIMRGEQKVVCVTRASGYIASWVVKLLLERGYTVKASVRDPNDPKKTEHLLSLDGARERLHLFKANLLDEGSFDALVDGCEGVFHAASPVIVAVNDPQAELIDPAVKGTLNVLRSCVKVPSVKRVVVTSSMVSVLFNGKPLSPDVVIDQTWFSDPVYCEQLKTYSMSTHVPLLALLHKRAQTFPNVVHRFVDVRDVAYAHIQAFEVPSASGRYCLVGRVAHFIEALKILKELYPSLDLPKKCEDDKPLLPIYQVSKEKAKSLGVNFIPLEVSLKGHC</sequence>
<organism evidence="5 6">
    <name type="scientific">Ziziphus jujuba var. spinosa</name>
    <dbReference type="NCBI Taxonomy" id="714518"/>
    <lineage>
        <taxon>Eukaryota</taxon>
        <taxon>Viridiplantae</taxon>
        <taxon>Streptophyta</taxon>
        <taxon>Embryophyta</taxon>
        <taxon>Tracheophyta</taxon>
        <taxon>Spermatophyta</taxon>
        <taxon>Magnoliopsida</taxon>
        <taxon>eudicotyledons</taxon>
        <taxon>Gunneridae</taxon>
        <taxon>Pentapetalae</taxon>
        <taxon>rosids</taxon>
        <taxon>fabids</taxon>
        <taxon>Rosales</taxon>
        <taxon>Rhamnaceae</taxon>
        <taxon>Paliureae</taxon>
        <taxon>Ziziphus</taxon>
    </lineage>
</organism>
<name>A0A978VC05_ZIZJJ</name>
<evidence type="ECO:0000313" key="6">
    <source>
        <dbReference type="Proteomes" id="UP000813462"/>
    </source>
</evidence>
<dbReference type="AlphaFoldDB" id="A0A978VC05"/>
<feature type="domain" description="NAD-dependent epimerase/dehydratase" evidence="4">
    <location>
        <begin position="96"/>
        <end position="333"/>
    </location>
</feature>
<comment type="caution">
    <text evidence="5">The sequence shown here is derived from an EMBL/GenBank/DDBJ whole genome shotgun (WGS) entry which is preliminary data.</text>
</comment>
<dbReference type="GO" id="GO:0016616">
    <property type="term" value="F:oxidoreductase activity, acting on the CH-OH group of donors, NAD or NADP as acceptor"/>
    <property type="evidence" value="ECO:0007669"/>
    <property type="project" value="TreeGrafter"/>
</dbReference>
<dbReference type="CDD" id="cd08958">
    <property type="entry name" value="FR_SDR_e"/>
    <property type="match status" value="1"/>
</dbReference>
<dbReference type="EMBL" id="JAEACU010000005">
    <property type="protein sequence ID" value="KAH7527894.1"/>
    <property type="molecule type" value="Genomic_DNA"/>
</dbReference>
<evidence type="ECO:0000313" key="5">
    <source>
        <dbReference type="EMBL" id="KAH7527894.1"/>
    </source>
</evidence>
<dbReference type="FunFam" id="3.40.50.720:FF:000085">
    <property type="entry name" value="Dihydroflavonol reductase"/>
    <property type="match status" value="2"/>
</dbReference>
<keyword evidence="1" id="KW-0521">NADP</keyword>
<protein>
    <recommendedName>
        <fullName evidence="4">NAD-dependent epimerase/dehydratase domain-containing protein</fullName>
    </recommendedName>
</protein>
<comment type="similarity">
    <text evidence="3">Belongs to the NAD(P)-dependent epimerase/dehydratase family. Dihydroflavonol-4-reductase subfamily.</text>
</comment>
<evidence type="ECO:0000256" key="3">
    <source>
        <dbReference type="ARBA" id="ARBA00023445"/>
    </source>
</evidence>
<dbReference type="PANTHER" id="PTHR10366">
    <property type="entry name" value="NAD DEPENDENT EPIMERASE/DEHYDRATASE"/>
    <property type="match status" value="1"/>
</dbReference>
<gene>
    <name evidence="5" type="ORF">FEM48_Zijuj05G0014800</name>
</gene>
<dbReference type="Proteomes" id="UP000813462">
    <property type="component" value="Unassembled WGS sequence"/>
</dbReference>